<organism evidence="3 4">
    <name type="scientific">Cymbomonas tetramitiformis</name>
    <dbReference type="NCBI Taxonomy" id="36881"/>
    <lineage>
        <taxon>Eukaryota</taxon>
        <taxon>Viridiplantae</taxon>
        <taxon>Chlorophyta</taxon>
        <taxon>Pyramimonadophyceae</taxon>
        <taxon>Pyramimonadales</taxon>
        <taxon>Pyramimonadaceae</taxon>
        <taxon>Cymbomonas</taxon>
    </lineage>
</organism>
<feature type="region of interest" description="Disordered" evidence="1">
    <location>
        <begin position="104"/>
        <end position="174"/>
    </location>
</feature>
<protein>
    <submittedName>
        <fullName evidence="3">Uncharacterized protein</fullName>
    </submittedName>
</protein>
<feature type="compositionally biased region" description="Pro residues" evidence="1">
    <location>
        <begin position="104"/>
        <end position="123"/>
    </location>
</feature>
<dbReference type="AlphaFoldDB" id="A0AAE0GPF4"/>
<gene>
    <name evidence="3" type="ORF">CYMTET_10496</name>
</gene>
<accession>A0AAE0GPF4</accession>
<evidence type="ECO:0000313" key="3">
    <source>
        <dbReference type="EMBL" id="KAK3281742.1"/>
    </source>
</evidence>
<name>A0AAE0GPF4_9CHLO</name>
<reference evidence="3 4" key="1">
    <citation type="journal article" date="2015" name="Genome Biol. Evol.">
        <title>Comparative Genomics of a Bacterivorous Green Alga Reveals Evolutionary Causalities and Consequences of Phago-Mixotrophic Mode of Nutrition.</title>
        <authorList>
            <person name="Burns J.A."/>
            <person name="Paasch A."/>
            <person name="Narechania A."/>
            <person name="Kim E."/>
        </authorList>
    </citation>
    <scope>NUCLEOTIDE SEQUENCE [LARGE SCALE GENOMIC DNA]</scope>
    <source>
        <strain evidence="3 4">PLY_AMNH</strain>
    </source>
</reference>
<keyword evidence="4" id="KW-1185">Reference proteome</keyword>
<evidence type="ECO:0000256" key="2">
    <source>
        <dbReference type="SAM" id="SignalP"/>
    </source>
</evidence>
<keyword evidence="2" id="KW-0732">Signal</keyword>
<dbReference type="Proteomes" id="UP001190700">
    <property type="component" value="Unassembled WGS sequence"/>
</dbReference>
<feature type="region of interest" description="Disordered" evidence="1">
    <location>
        <begin position="26"/>
        <end position="61"/>
    </location>
</feature>
<dbReference type="EMBL" id="LGRX02003719">
    <property type="protein sequence ID" value="KAK3281742.1"/>
    <property type="molecule type" value="Genomic_DNA"/>
</dbReference>
<feature type="chain" id="PRO_5042036471" evidence="2">
    <location>
        <begin position="24"/>
        <end position="201"/>
    </location>
</feature>
<feature type="signal peptide" evidence="2">
    <location>
        <begin position="1"/>
        <end position="23"/>
    </location>
</feature>
<evidence type="ECO:0000313" key="4">
    <source>
        <dbReference type="Proteomes" id="UP001190700"/>
    </source>
</evidence>
<proteinExistence type="predicted"/>
<evidence type="ECO:0000256" key="1">
    <source>
        <dbReference type="SAM" id="MobiDB-lite"/>
    </source>
</evidence>
<sequence>MSTAPTLTAHIAVVVPSAILATATPSAIPIPNRPTPTPSTAALPPESRPHSNSTDTIHFPAHTTVPTRAPFMGLPLVTAPPKAEPHASAITPFAFLPPSPLLTHPALPPPIRRSPGASPPPATPVYATHPHASSTAPQSAVPAAGEQLPGSANDRRGGCSGSANERRGGTPGSANERLEAVWAGPMSGWRLVGLDQWGWRL</sequence>
<comment type="caution">
    <text evidence="3">The sequence shown here is derived from an EMBL/GenBank/DDBJ whole genome shotgun (WGS) entry which is preliminary data.</text>
</comment>